<feature type="region of interest" description="Disordered" evidence="1">
    <location>
        <begin position="71"/>
        <end position="94"/>
    </location>
</feature>
<dbReference type="GO" id="GO:0016787">
    <property type="term" value="F:hydrolase activity"/>
    <property type="evidence" value="ECO:0007669"/>
    <property type="project" value="UniProtKB-KW"/>
</dbReference>
<accession>A0ABR1UFA1</accession>
<keyword evidence="2" id="KW-0378">Hydrolase</keyword>
<evidence type="ECO:0000313" key="2">
    <source>
        <dbReference type="EMBL" id="KAK8057587.1"/>
    </source>
</evidence>
<comment type="caution">
    <text evidence="2">The sequence shown here is derived from an EMBL/GenBank/DDBJ whole genome shotgun (WGS) entry which is preliminary data.</text>
</comment>
<dbReference type="EMBL" id="JAQQWM010000007">
    <property type="protein sequence ID" value="KAK8057587.1"/>
    <property type="molecule type" value="Genomic_DNA"/>
</dbReference>
<keyword evidence="2" id="KW-0808">Transferase</keyword>
<organism evidence="2 3">
    <name type="scientific">Apiospora saccharicola</name>
    <dbReference type="NCBI Taxonomy" id="335842"/>
    <lineage>
        <taxon>Eukaryota</taxon>
        <taxon>Fungi</taxon>
        <taxon>Dikarya</taxon>
        <taxon>Ascomycota</taxon>
        <taxon>Pezizomycotina</taxon>
        <taxon>Sordariomycetes</taxon>
        <taxon>Xylariomycetidae</taxon>
        <taxon>Amphisphaeriales</taxon>
        <taxon>Apiosporaceae</taxon>
        <taxon>Apiospora</taxon>
    </lineage>
</organism>
<dbReference type="GO" id="GO:0016740">
    <property type="term" value="F:transferase activity"/>
    <property type="evidence" value="ECO:0007669"/>
    <property type="project" value="UniProtKB-KW"/>
</dbReference>
<evidence type="ECO:0000256" key="1">
    <source>
        <dbReference type="SAM" id="MobiDB-lite"/>
    </source>
</evidence>
<dbReference type="Proteomes" id="UP001446871">
    <property type="component" value="Unassembled WGS sequence"/>
</dbReference>
<name>A0ABR1UFA1_9PEZI</name>
<reference evidence="2 3" key="1">
    <citation type="submission" date="2023-01" db="EMBL/GenBank/DDBJ databases">
        <title>Analysis of 21 Apiospora genomes using comparative genomics revels a genus with tremendous synthesis potential of carbohydrate active enzymes and secondary metabolites.</title>
        <authorList>
            <person name="Sorensen T."/>
        </authorList>
    </citation>
    <scope>NUCLEOTIDE SEQUENCE [LARGE SCALE GENOMIC DNA]</scope>
    <source>
        <strain evidence="2 3">CBS 83171</strain>
    </source>
</reference>
<proteinExistence type="predicted"/>
<protein>
    <submittedName>
        <fullName evidence="2">Acyl transferase/acyl hydrolase/lysophospholipase</fullName>
    </submittedName>
</protein>
<sequence length="147" mass="16401">MVVLKTIRRSPAGLCLKAYCLCALVTFFKAAPVTFQLPHLQERLRWLHTRKLMTITLKSWRTTQLPPRDMSLFASTAPVPGTRHSRNNGNNDNLAGVLQRWGSKPKKSKEETSTTAVSSDDDSAFAKGLFQWFKISPLEVGSPGIET</sequence>
<gene>
    <name evidence="2" type="ORF">PG996_011524</name>
</gene>
<evidence type="ECO:0000313" key="3">
    <source>
        <dbReference type="Proteomes" id="UP001446871"/>
    </source>
</evidence>
<keyword evidence="3" id="KW-1185">Reference proteome</keyword>
<feature type="region of interest" description="Disordered" evidence="1">
    <location>
        <begin position="101"/>
        <end position="120"/>
    </location>
</feature>